<sequence length="181" mass="20595">MSNWEKWLCRGGRHREFPRLQEVSIVMCHQLIGELPIHLPSLKELYIENCLQLLVPTLNVPVVRRLLLKRETCGFTALQTSQIEISDVSQLKQLAVIPHNLFIKNCDSVKSLLEDEFLQTNMYGLEICDCSFSRSPRKVGLPITLKSLSISNCSKLDLLLPELFKCHHPILENLSINGGTC</sequence>
<evidence type="ECO:0008006" key="3">
    <source>
        <dbReference type="Google" id="ProtNLM"/>
    </source>
</evidence>
<gene>
    <name evidence="1" type="ORF">CK203_044136</name>
</gene>
<organism evidence="1 2">
    <name type="scientific">Vitis vinifera</name>
    <name type="common">Grape</name>
    <dbReference type="NCBI Taxonomy" id="29760"/>
    <lineage>
        <taxon>Eukaryota</taxon>
        <taxon>Viridiplantae</taxon>
        <taxon>Streptophyta</taxon>
        <taxon>Embryophyta</taxon>
        <taxon>Tracheophyta</taxon>
        <taxon>Spermatophyta</taxon>
        <taxon>Magnoliopsida</taxon>
        <taxon>eudicotyledons</taxon>
        <taxon>Gunneridae</taxon>
        <taxon>Pentapetalae</taxon>
        <taxon>rosids</taxon>
        <taxon>Vitales</taxon>
        <taxon>Vitaceae</taxon>
        <taxon>Viteae</taxon>
        <taxon>Vitis</taxon>
    </lineage>
</organism>
<dbReference type="Gene3D" id="3.80.10.10">
    <property type="entry name" value="Ribonuclease Inhibitor"/>
    <property type="match status" value="1"/>
</dbReference>
<dbReference type="SUPFAM" id="SSF52047">
    <property type="entry name" value="RNI-like"/>
    <property type="match status" value="1"/>
</dbReference>
<dbReference type="AlphaFoldDB" id="A0A438I2P1"/>
<accession>A0A438I2P1</accession>
<dbReference type="InterPro" id="IPR032675">
    <property type="entry name" value="LRR_dom_sf"/>
</dbReference>
<name>A0A438I2P1_VITVI</name>
<protein>
    <recommendedName>
        <fullName evidence="3">Disease resistance protein</fullName>
    </recommendedName>
</protein>
<dbReference type="EMBL" id="QGNW01000150">
    <property type="protein sequence ID" value="RVW90971.1"/>
    <property type="molecule type" value="Genomic_DNA"/>
</dbReference>
<proteinExistence type="predicted"/>
<evidence type="ECO:0000313" key="2">
    <source>
        <dbReference type="Proteomes" id="UP000288805"/>
    </source>
</evidence>
<evidence type="ECO:0000313" key="1">
    <source>
        <dbReference type="EMBL" id="RVW90971.1"/>
    </source>
</evidence>
<reference evidence="1 2" key="1">
    <citation type="journal article" date="2018" name="PLoS Genet.">
        <title>Population sequencing reveals clonal diversity and ancestral inbreeding in the grapevine cultivar Chardonnay.</title>
        <authorList>
            <person name="Roach M.J."/>
            <person name="Johnson D.L."/>
            <person name="Bohlmann J."/>
            <person name="van Vuuren H.J."/>
            <person name="Jones S.J."/>
            <person name="Pretorius I.S."/>
            <person name="Schmidt S.A."/>
            <person name="Borneman A.R."/>
        </authorList>
    </citation>
    <scope>NUCLEOTIDE SEQUENCE [LARGE SCALE GENOMIC DNA]</scope>
    <source>
        <strain evidence="2">cv. Chardonnay</strain>
        <tissue evidence="1">Leaf</tissue>
    </source>
</reference>
<dbReference type="Proteomes" id="UP000288805">
    <property type="component" value="Unassembled WGS sequence"/>
</dbReference>
<comment type="caution">
    <text evidence="1">The sequence shown here is derived from an EMBL/GenBank/DDBJ whole genome shotgun (WGS) entry which is preliminary data.</text>
</comment>